<dbReference type="PIRSF" id="PIRSF017205">
    <property type="entry name" value="ERO1"/>
    <property type="match status" value="1"/>
</dbReference>
<feature type="binding site" evidence="17">
    <location>
        <position position="184"/>
    </location>
    <ligand>
        <name>FAD</name>
        <dbReference type="ChEBI" id="CHEBI:57692"/>
    </ligand>
</feature>
<keyword evidence="11" id="KW-0560">Oxidoreductase</keyword>
<dbReference type="AlphaFoldDB" id="A0A5J5F065"/>
<dbReference type="Proteomes" id="UP000326924">
    <property type="component" value="Unassembled WGS sequence"/>
</dbReference>
<keyword evidence="5" id="KW-0813">Transport</keyword>
<feature type="disulfide bond" description="Redox-active" evidence="18">
    <location>
        <begin position="89"/>
        <end position="94"/>
    </location>
</feature>
<evidence type="ECO:0000256" key="8">
    <source>
        <dbReference type="ARBA" id="ARBA00022824"/>
    </source>
</evidence>
<dbReference type="GO" id="GO:0016972">
    <property type="term" value="F:thiol oxidase activity"/>
    <property type="evidence" value="ECO:0007669"/>
    <property type="project" value="InterPro"/>
</dbReference>
<dbReference type="Pfam" id="PF04137">
    <property type="entry name" value="ERO1"/>
    <property type="match status" value="1"/>
</dbReference>
<dbReference type="GO" id="GO:0071949">
    <property type="term" value="F:FAD binding"/>
    <property type="evidence" value="ECO:0007669"/>
    <property type="project" value="InterPro"/>
</dbReference>
<keyword evidence="13 18" id="KW-1015">Disulfide bond</keyword>
<feature type="binding site" evidence="17">
    <location>
        <position position="268"/>
    </location>
    <ligand>
        <name>FAD</name>
        <dbReference type="ChEBI" id="CHEBI:57692"/>
    </ligand>
</feature>
<keyword evidence="10" id="KW-0249">Electron transport</keyword>
<keyword evidence="12" id="KW-0472">Membrane</keyword>
<dbReference type="GO" id="GO:0034975">
    <property type="term" value="P:protein folding in endoplasmic reticulum"/>
    <property type="evidence" value="ECO:0007669"/>
    <property type="project" value="InterPro"/>
</dbReference>
<evidence type="ECO:0000256" key="19">
    <source>
        <dbReference type="SAM" id="MobiDB-lite"/>
    </source>
</evidence>
<evidence type="ECO:0000256" key="20">
    <source>
        <dbReference type="SAM" id="SignalP"/>
    </source>
</evidence>
<dbReference type="InterPro" id="IPR037192">
    <property type="entry name" value="ERO1-like_sf"/>
</dbReference>
<keyword evidence="14" id="KW-0325">Glycoprotein</keyword>
<evidence type="ECO:0000256" key="9">
    <source>
        <dbReference type="ARBA" id="ARBA00022827"/>
    </source>
</evidence>
<feature type="region of interest" description="Disordered" evidence="19">
    <location>
        <begin position="119"/>
        <end position="144"/>
    </location>
</feature>
<reference evidence="21 22" key="1">
    <citation type="submission" date="2019-09" db="EMBL/GenBank/DDBJ databases">
        <title>Draft genome of the ectomycorrhizal ascomycete Sphaerosporella brunnea.</title>
        <authorList>
            <consortium name="DOE Joint Genome Institute"/>
            <person name="Benucci G.M."/>
            <person name="Marozzi G."/>
            <person name="Antonielli L."/>
            <person name="Sanchez S."/>
            <person name="Marco P."/>
            <person name="Wang X."/>
            <person name="Falini L.B."/>
            <person name="Barry K."/>
            <person name="Haridas S."/>
            <person name="Lipzen A."/>
            <person name="Labutti K."/>
            <person name="Grigoriev I.V."/>
            <person name="Murat C."/>
            <person name="Martin F."/>
            <person name="Albertini E."/>
            <person name="Donnini D."/>
            <person name="Bonito G."/>
        </authorList>
    </citation>
    <scope>NUCLEOTIDE SEQUENCE [LARGE SCALE GENOMIC DNA]</scope>
    <source>
        <strain evidence="21 22">Sb_GMNB300</strain>
    </source>
</reference>
<evidence type="ECO:0000256" key="5">
    <source>
        <dbReference type="ARBA" id="ARBA00022448"/>
    </source>
</evidence>
<evidence type="ECO:0000256" key="7">
    <source>
        <dbReference type="ARBA" id="ARBA00022729"/>
    </source>
</evidence>
<protein>
    <submittedName>
        <fullName evidence="21">Endoplasmic reticulum Oxidoreductin 1-domain-containing protein</fullName>
    </submittedName>
</protein>
<name>A0A5J5F065_9PEZI</name>
<evidence type="ECO:0000256" key="14">
    <source>
        <dbReference type="ARBA" id="ARBA00023180"/>
    </source>
</evidence>
<keyword evidence="22" id="KW-1185">Reference proteome</keyword>
<evidence type="ECO:0000256" key="2">
    <source>
        <dbReference type="ARBA" id="ARBA00004367"/>
    </source>
</evidence>
<accession>A0A5J5F065</accession>
<feature type="disulfide bond" description="Redox-active" evidence="18">
    <location>
        <begin position="393"/>
        <end position="396"/>
    </location>
</feature>
<evidence type="ECO:0000256" key="3">
    <source>
        <dbReference type="ARBA" id="ARBA00008277"/>
    </source>
</evidence>
<evidence type="ECO:0000313" key="21">
    <source>
        <dbReference type="EMBL" id="KAA8909018.1"/>
    </source>
</evidence>
<dbReference type="GO" id="GO:0005789">
    <property type="term" value="C:endoplasmic reticulum membrane"/>
    <property type="evidence" value="ECO:0007669"/>
    <property type="project" value="UniProtKB-SubCell"/>
</dbReference>
<dbReference type="InParanoid" id="A0A5J5F065"/>
<evidence type="ECO:0000256" key="6">
    <source>
        <dbReference type="ARBA" id="ARBA00022630"/>
    </source>
</evidence>
<dbReference type="OrthoDB" id="269384at2759"/>
<feature type="active site" evidence="16">
    <location>
        <position position="396"/>
    </location>
</feature>
<gene>
    <name evidence="21" type="ORF">FN846DRAFT_889231</name>
</gene>
<dbReference type="PANTHER" id="PTHR12613:SF0">
    <property type="entry name" value="ERO1-LIKE PROTEIN"/>
    <property type="match status" value="1"/>
</dbReference>
<dbReference type="FunCoup" id="A0A5J5F065">
    <property type="interactions" value="797"/>
</dbReference>
<evidence type="ECO:0000256" key="4">
    <source>
        <dbReference type="ARBA" id="ARBA00011802"/>
    </source>
</evidence>
<keyword evidence="9 17" id="KW-0274">FAD</keyword>
<evidence type="ECO:0000256" key="10">
    <source>
        <dbReference type="ARBA" id="ARBA00022982"/>
    </source>
</evidence>
<dbReference type="SUPFAM" id="SSF110019">
    <property type="entry name" value="ERO1-like"/>
    <property type="match status" value="1"/>
</dbReference>
<comment type="caution">
    <text evidence="21">The sequence shown here is derived from an EMBL/GenBank/DDBJ whole genome shotgun (WGS) entry which is preliminary data.</text>
</comment>
<keyword evidence="8" id="KW-0256">Endoplasmic reticulum</keyword>
<feature type="binding site" evidence="17">
    <location>
        <position position="182"/>
    </location>
    <ligand>
        <name>FAD</name>
        <dbReference type="ChEBI" id="CHEBI:57692"/>
    </ligand>
</feature>
<evidence type="ECO:0000256" key="1">
    <source>
        <dbReference type="ARBA" id="ARBA00001974"/>
    </source>
</evidence>
<feature type="binding site" evidence="17">
    <location>
        <position position="195"/>
    </location>
    <ligand>
        <name>FAD</name>
        <dbReference type="ChEBI" id="CHEBI:57692"/>
    </ligand>
</feature>
<evidence type="ECO:0000256" key="17">
    <source>
        <dbReference type="PIRSR" id="PIRSR017205-2"/>
    </source>
</evidence>
<evidence type="ECO:0000256" key="15">
    <source>
        <dbReference type="ARBA" id="ARBA00023284"/>
    </source>
</evidence>
<evidence type="ECO:0000256" key="12">
    <source>
        <dbReference type="ARBA" id="ARBA00023136"/>
    </source>
</evidence>
<feature type="binding site" evidence="17">
    <location>
        <position position="265"/>
    </location>
    <ligand>
        <name>FAD</name>
        <dbReference type="ChEBI" id="CHEBI:57692"/>
    </ligand>
</feature>
<feature type="chain" id="PRO_5023824000" evidence="20">
    <location>
        <begin position="23"/>
        <end position="542"/>
    </location>
</feature>
<comment type="cofactor">
    <cofactor evidence="1 17">
        <name>FAD</name>
        <dbReference type="ChEBI" id="CHEBI:57692"/>
    </cofactor>
</comment>
<evidence type="ECO:0000313" key="22">
    <source>
        <dbReference type="Proteomes" id="UP000326924"/>
    </source>
</evidence>
<evidence type="ECO:0000256" key="13">
    <source>
        <dbReference type="ARBA" id="ARBA00023157"/>
    </source>
</evidence>
<keyword evidence="15" id="KW-0676">Redox-active center</keyword>
<feature type="signal peptide" evidence="20">
    <location>
        <begin position="1"/>
        <end position="22"/>
    </location>
</feature>
<comment type="similarity">
    <text evidence="3">Belongs to the EROs family.</text>
</comment>
<dbReference type="InterPro" id="IPR007266">
    <property type="entry name" value="Ero1"/>
</dbReference>
<sequence length="542" mass="62194">MRIPKRLVAASALLAIAGTSVATSSSICSNEPDEFIPDGCATYGSLEELNKQIRPLVQDITRGTDYFSYYRLDLYGRTCPFWSDDEGMCANIACAVNTIDNQEDIPEIWRAEELGKLAGPRAKHPKDHKKPTESPLGGQLGEDTEESCVVEEDECDERDYCVPEDETGSNGDYVSLIDNPERFTGYAGAGAGMVWKSIYRENCFSKDKQNSRPPPSQAKQGFENIMHDKLTHQAGKDLEGQLSLLEHTEVDDQCLEKRVFYRIISGMHASISVHLCWDYLNQTTGEWGPNLDCFIERFKGHPERIQNIYFNYAILLRAVAKLKNYLPQYTFCSGDHLQNRLTKAKMMKLASTIPSEPSIFDESKMFKEEAAVLKEEFRNRFRNVSRVMDCVGCDKCRLWGKVQTQGYGTALKILFEFDENADITENPPLRRTELVALINTLDRVSHALSVLPKFQELWEKRNRTEKSEGSESNVEKSLSEIFWEEWNLVWSTLWFVFRSWYELPRILWLMGLQEVINTWNKIVGREPGEPLYQWRSDIKSEL</sequence>
<keyword evidence="6" id="KW-0285">Flavoprotein</keyword>
<feature type="binding site" evidence="17">
    <location>
        <position position="297"/>
    </location>
    <ligand>
        <name>FAD</name>
        <dbReference type="ChEBI" id="CHEBI:57692"/>
    </ligand>
</feature>
<organism evidence="21 22">
    <name type="scientific">Sphaerosporella brunnea</name>
    <dbReference type="NCBI Taxonomy" id="1250544"/>
    <lineage>
        <taxon>Eukaryota</taxon>
        <taxon>Fungi</taxon>
        <taxon>Dikarya</taxon>
        <taxon>Ascomycota</taxon>
        <taxon>Pezizomycotina</taxon>
        <taxon>Pezizomycetes</taxon>
        <taxon>Pezizales</taxon>
        <taxon>Pyronemataceae</taxon>
        <taxon>Sphaerosporella</taxon>
    </lineage>
</organism>
<evidence type="ECO:0000256" key="18">
    <source>
        <dbReference type="PIRSR" id="PIRSR017205-3"/>
    </source>
</evidence>
<evidence type="ECO:0000256" key="11">
    <source>
        <dbReference type="ARBA" id="ARBA00023002"/>
    </source>
</evidence>
<dbReference type="GO" id="GO:0015035">
    <property type="term" value="F:protein-disulfide reductase activity"/>
    <property type="evidence" value="ECO:0007669"/>
    <property type="project" value="InterPro"/>
</dbReference>
<feature type="active site" description="Nucleophile" evidence="16">
    <location>
        <position position="393"/>
    </location>
</feature>
<proteinExistence type="inferred from homology"/>
<comment type="subunit">
    <text evidence="4">May function both as a monomer and a homodimer.</text>
</comment>
<evidence type="ECO:0000256" key="16">
    <source>
        <dbReference type="PIRSR" id="PIRSR017205-1"/>
    </source>
</evidence>
<comment type="subcellular location">
    <subcellularLocation>
        <location evidence="2">Endoplasmic reticulum membrane</location>
        <topology evidence="2">Peripheral membrane protein</topology>
        <orientation evidence="2">Lumenal side</orientation>
    </subcellularLocation>
</comment>
<keyword evidence="7 20" id="KW-0732">Signal</keyword>
<dbReference type="EMBL" id="VXIS01000062">
    <property type="protein sequence ID" value="KAA8909018.1"/>
    <property type="molecule type" value="Genomic_DNA"/>
</dbReference>
<dbReference type="PANTHER" id="PTHR12613">
    <property type="entry name" value="ERO1-RELATED"/>
    <property type="match status" value="1"/>
</dbReference>